<protein>
    <submittedName>
        <fullName evidence="2">Uncharacterized protein</fullName>
    </submittedName>
</protein>
<evidence type="ECO:0000256" key="1">
    <source>
        <dbReference type="SAM" id="MobiDB-lite"/>
    </source>
</evidence>
<evidence type="ECO:0000313" key="2">
    <source>
        <dbReference type="EMBL" id="MBB1156722.1"/>
    </source>
</evidence>
<accession>A0A7W3W1R0</accession>
<gene>
    <name evidence="2" type="ORF">H4281_26520</name>
</gene>
<organism evidence="2 3">
    <name type="scientific">Amycolatopsis dendrobii</name>
    <dbReference type="NCBI Taxonomy" id="2760662"/>
    <lineage>
        <taxon>Bacteria</taxon>
        <taxon>Bacillati</taxon>
        <taxon>Actinomycetota</taxon>
        <taxon>Actinomycetes</taxon>
        <taxon>Pseudonocardiales</taxon>
        <taxon>Pseudonocardiaceae</taxon>
        <taxon>Amycolatopsis</taxon>
    </lineage>
</organism>
<evidence type="ECO:0000313" key="3">
    <source>
        <dbReference type="Proteomes" id="UP000526734"/>
    </source>
</evidence>
<keyword evidence="3" id="KW-1185">Reference proteome</keyword>
<comment type="caution">
    <text evidence="2">The sequence shown here is derived from an EMBL/GenBank/DDBJ whole genome shotgun (WGS) entry which is preliminary data.</text>
</comment>
<reference evidence="2 3" key="1">
    <citation type="submission" date="2020-08" db="EMBL/GenBank/DDBJ databases">
        <title>Amycolatopsis sp. nov. DR6-1 isolated from Dendrobium heterocarpum.</title>
        <authorList>
            <person name="Tedsree N."/>
            <person name="Kuncharoen N."/>
            <person name="Likhitwitayawuid K."/>
            <person name="Tanasupawat S."/>
        </authorList>
    </citation>
    <scope>NUCLEOTIDE SEQUENCE [LARGE SCALE GENOMIC DNA]</scope>
    <source>
        <strain evidence="2 3">DR6-1</strain>
    </source>
</reference>
<feature type="region of interest" description="Disordered" evidence="1">
    <location>
        <begin position="220"/>
        <end position="249"/>
    </location>
</feature>
<sequence>MLTWGVRVGPKRVRRWPTRRLRAIRQTVRVSVPDPVEYTAKIGAVLDTVRRLLDSGSRADLAPLARRAVDDIVGMLEQHGALAADLEVRLDQAVALYARACAARPPDPELLADWVLEAAFSGRAVAVADFAAALGDAGLARMKSIVDEVLRGKQPEKVEIAQRLQEEIAEASGDVDGLVAILAAKPPRVDVSLKIVRVLRAAGRHSEAIAYAARVLTPQRAEKPRAEKPQRKEAPQAEAPPKEEESIPEYRERIEQLIAQKEAGAYREAAQCLKKLRALHKQAGTAEEFTGYVAELVNVHRRKTRLLAEIRSARIALPKG</sequence>
<dbReference type="EMBL" id="JACGZW010000009">
    <property type="protein sequence ID" value="MBB1156722.1"/>
    <property type="molecule type" value="Genomic_DNA"/>
</dbReference>
<proteinExistence type="predicted"/>
<name>A0A7W3W1R0_9PSEU</name>
<dbReference type="AlphaFoldDB" id="A0A7W3W1R0"/>
<dbReference type="Proteomes" id="UP000526734">
    <property type="component" value="Unassembled WGS sequence"/>
</dbReference>